<keyword evidence="3" id="KW-1185">Reference proteome</keyword>
<dbReference type="InterPro" id="IPR045596">
    <property type="entry name" value="DUF6459"/>
</dbReference>
<evidence type="ECO:0000313" key="2">
    <source>
        <dbReference type="EMBL" id="MFC6154480.1"/>
    </source>
</evidence>
<proteinExistence type="predicted"/>
<evidence type="ECO:0000313" key="3">
    <source>
        <dbReference type="Proteomes" id="UP001596098"/>
    </source>
</evidence>
<gene>
    <name evidence="2" type="ORF">ACFPWU_12495</name>
</gene>
<feature type="region of interest" description="Disordered" evidence="1">
    <location>
        <begin position="1"/>
        <end position="23"/>
    </location>
</feature>
<dbReference type="EMBL" id="JBHSQI010000006">
    <property type="protein sequence ID" value="MFC6154480.1"/>
    <property type="molecule type" value="Genomic_DNA"/>
</dbReference>
<sequence>MSAMTWTANAHHPDTARTHRTRPTTVASTLRRIEGNPAPQRPVCDLVAIDPRRRRSVHQWVDRYARTVLEIISGERPATQVTRWTTVAVQHDLTRRAHLVARASSIGASAPAPASTGDHPGVPRATVRSVHVSFLDQHTVEASVHVRQGQQSRAFAARFEWRRERWVCTALDFC</sequence>
<accession>A0ABW1R0T5</accession>
<name>A0ABW1R0T5_9ACTN</name>
<protein>
    <submittedName>
        <fullName evidence="2">Rv3235 family protein</fullName>
    </submittedName>
</protein>
<dbReference type="Proteomes" id="UP001596098">
    <property type="component" value="Unassembled WGS sequence"/>
</dbReference>
<reference evidence="3" key="1">
    <citation type="journal article" date="2019" name="Int. J. Syst. Evol. Microbiol.">
        <title>The Global Catalogue of Microorganisms (GCM) 10K type strain sequencing project: providing services to taxonomists for standard genome sequencing and annotation.</title>
        <authorList>
            <consortium name="The Broad Institute Genomics Platform"/>
            <consortium name="The Broad Institute Genome Sequencing Center for Infectious Disease"/>
            <person name="Wu L."/>
            <person name="Ma J."/>
        </authorList>
    </citation>
    <scope>NUCLEOTIDE SEQUENCE [LARGE SCALE GENOMIC DNA]</scope>
    <source>
        <strain evidence="3">DFY28</strain>
    </source>
</reference>
<dbReference type="RefSeq" id="WP_128219857.1">
    <property type="nucleotide sequence ID" value="NZ_CP034929.1"/>
</dbReference>
<dbReference type="Pfam" id="PF20060">
    <property type="entry name" value="DUF6459"/>
    <property type="match status" value="1"/>
</dbReference>
<organism evidence="2 3">
    <name type="scientific">Nocardioides yefusunii</name>
    <dbReference type="NCBI Taxonomy" id="2500546"/>
    <lineage>
        <taxon>Bacteria</taxon>
        <taxon>Bacillati</taxon>
        <taxon>Actinomycetota</taxon>
        <taxon>Actinomycetes</taxon>
        <taxon>Propionibacteriales</taxon>
        <taxon>Nocardioidaceae</taxon>
        <taxon>Nocardioides</taxon>
    </lineage>
</organism>
<evidence type="ECO:0000256" key="1">
    <source>
        <dbReference type="SAM" id="MobiDB-lite"/>
    </source>
</evidence>
<comment type="caution">
    <text evidence="2">The sequence shown here is derived from an EMBL/GenBank/DDBJ whole genome shotgun (WGS) entry which is preliminary data.</text>
</comment>